<dbReference type="InterPro" id="IPR007175">
    <property type="entry name" value="Rpr2/Snm1/Rpp21"/>
</dbReference>
<organism evidence="6 7">
    <name type="scientific">Botryosphaeria dothidea</name>
    <dbReference type="NCBI Taxonomy" id="55169"/>
    <lineage>
        <taxon>Eukaryota</taxon>
        <taxon>Fungi</taxon>
        <taxon>Dikarya</taxon>
        <taxon>Ascomycota</taxon>
        <taxon>Pezizomycotina</taxon>
        <taxon>Dothideomycetes</taxon>
        <taxon>Dothideomycetes incertae sedis</taxon>
        <taxon>Botryosphaeriales</taxon>
        <taxon>Botryosphaeriaceae</taxon>
        <taxon>Botryosphaeria</taxon>
    </lineage>
</organism>
<evidence type="ECO:0000256" key="5">
    <source>
        <dbReference type="SAM" id="MobiDB-lite"/>
    </source>
</evidence>
<proteinExistence type="inferred from homology"/>
<comment type="similarity">
    <text evidence="4">Belongs to the eukaryotic/archaeal RNase P protein component 4 family.</text>
</comment>
<reference evidence="6" key="1">
    <citation type="submission" date="2020-04" db="EMBL/GenBank/DDBJ databases">
        <title>Genome Assembly and Annotation of Botryosphaeria dothidea sdau 11-99, a Latent Pathogen of Apple Fruit Ring Rot in China.</title>
        <authorList>
            <person name="Yu C."/>
            <person name="Diao Y."/>
            <person name="Lu Q."/>
            <person name="Zhao J."/>
            <person name="Cui S."/>
            <person name="Peng C."/>
            <person name="He B."/>
            <person name="Liu H."/>
        </authorList>
    </citation>
    <scope>NUCLEOTIDE SEQUENCE [LARGE SCALE GENOMIC DNA]</scope>
    <source>
        <strain evidence="6">Sdau11-99</strain>
    </source>
</reference>
<keyword evidence="3" id="KW-0862">Zinc</keyword>
<comment type="caution">
    <text evidence="6">The sequence shown here is derived from an EMBL/GenBank/DDBJ whole genome shotgun (WGS) entry which is preliminary data.</text>
</comment>
<dbReference type="GO" id="GO:0008033">
    <property type="term" value="P:tRNA processing"/>
    <property type="evidence" value="ECO:0007669"/>
    <property type="project" value="UniProtKB-KW"/>
</dbReference>
<dbReference type="Proteomes" id="UP000572817">
    <property type="component" value="Unassembled WGS sequence"/>
</dbReference>
<dbReference type="OrthoDB" id="128536at2759"/>
<dbReference type="PANTHER" id="PTHR14742">
    <property type="entry name" value="RIBONUCLEASE P SUBUNIT P21"/>
    <property type="match status" value="1"/>
</dbReference>
<sequence length="203" mass="22239">MAKGGAAKPKSVPNKHLHSRISYLYQAANYLANQSAQHAGQTKGKVSAMEVDPNAAQDPANEHREPGANAFPPGLPFYYASHLQSVSMKSQIRLSQDVKHSICKRCNAILIPGSTSSSKIENLSRGGKKPWADVLVVECNVCQAQKRFPVGAKRQPRKNERTKIKKEKQIGTIKSKNLTGPMETENRTSITPLVEEIGLKTPK</sequence>
<gene>
    <name evidence="6" type="ORF">GTA08_BOTSDO07457</name>
</gene>
<accession>A0A8H4N1K6</accession>
<evidence type="ECO:0000256" key="2">
    <source>
        <dbReference type="ARBA" id="ARBA00022723"/>
    </source>
</evidence>
<evidence type="ECO:0000313" key="7">
    <source>
        <dbReference type="Proteomes" id="UP000572817"/>
    </source>
</evidence>
<name>A0A8H4N1K6_9PEZI</name>
<feature type="region of interest" description="Disordered" evidence="5">
    <location>
        <begin position="36"/>
        <end position="69"/>
    </location>
</feature>
<dbReference type="GO" id="GO:0005655">
    <property type="term" value="C:nucleolar ribonuclease P complex"/>
    <property type="evidence" value="ECO:0007669"/>
    <property type="project" value="TreeGrafter"/>
</dbReference>
<protein>
    <submittedName>
        <fullName evidence="6">RNAse p rpr2 rpp21 subunit domain-containing protein</fullName>
    </submittedName>
</protein>
<dbReference type="AlphaFoldDB" id="A0A8H4N1K6"/>
<evidence type="ECO:0000256" key="3">
    <source>
        <dbReference type="ARBA" id="ARBA00022833"/>
    </source>
</evidence>
<evidence type="ECO:0000313" key="6">
    <source>
        <dbReference type="EMBL" id="KAF4303718.1"/>
    </source>
</evidence>
<evidence type="ECO:0000256" key="4">
    <source>
        <dbReference type="ARBA" id="ARBA00038402"/>
    </source>
</evidence>
<keyword evidence="2" id="KW-0479">Metal-binding</keyword>
<dbReference type="EMBL" id="WWBZ02000051">
    <property type="protein sequence ID" value="KAF4303718.1"/>
    <property type="molecule type" value="Genomic_DNA"/>
</dbReference>
<keyword evidence="7" id="KW-1185">Reference proteome</keyword>
<keyword evidence="1" id="KW-0819">tRNA processing</keyword>
<evidence type="ECO:0000256" key="1">
    <source>
        <dbReference type="ARBA" id="ARBA00022694"/>
    </source>
</evidence>
<dbReference type="Pfam" id="PF04032">
    <property type="entry name" value="Rpr2"/>
    <property type="match status" value="1"/>
</dbReference>
<dbReference type="PANTHER" id="PTHR14742:SF0">
    <property type="entry name" value="RIBONUCLEASE P PROTEIN SUBUNIT P21"/>
    <property type="match status" value="1"/>
</dbReference>
<dbReference type="GO" id="GO:0046872">
    <property type="term" value="F:metal ion binding"/>
    <property type="evidence" value="ECO:0007669"/>
    <property type="project" value="UniProtKB-KW"/>
</dbReference>
<feature type="region of interest" description="Disordered" evidence="5">
    <location>
        <begin position="151"/>
        <end position="203"/>
    </location>
</feature>
<dbReference type="Gene3D" id="6.20.50.20">
    <property type="match status" value="1"/>
</dbReference>